<keyword evidence="2 4" id="KW-0479">Metal-binding</keyword>
<dbReference type="PANTHER" id="PTHR33751">
    <property type="entry name" value="CBB3-TYPE CYTOCHROME C OXIDASE SUBUNIT FIXP"/>
    <property type="match status" value="1"/>
</dbReference>
<evidence type="ECO:0000256" key="3">
    <source>
        <dbReference type="ARBA" id="ARBA00023004"/>
    </source>
</evidence>
<sequence>MRHLIPSWVRVPVVFFLIFGFTEFIIDSGEKPAFIEYPVVLLFLLLVLIILTSIEVIISALENVMLHKLDKEAKARFLAKKENTYKFIWIKKTYKKLLGSKPIEEEGEIILDHNYDGIKELDNNLPPWWLYGFYISIIFGAVYLLRYHVFNGANQYTELETELANAQSAIEAYKKNAKDLVDANTVTLLTDTSDLSAGKTIFETNCVACHMADGGGGIGPNLTDQHWILGGGIKNVFQTVSEGGRSGKGMIAWKTQLKPAQIAQVASYVLSFQGTTPANPKDPEGDIWTNTTNSTQTKEKETNISQTDR</sequence>
<dbReference type="InterPro" id="IPR038414">
    <property type="entry name" value="CcoP_N_sf"/>
</dbReference>
<comment type="caution">
    <text evidence="9">The sequence shown here is derived from an EMBL/GenBank/DDBJ whole genome shotgun (WGS) entry which is preliminary data.</text>
</comment>
<keyword evidence="10" id="KW-1185">Reference proteome</keyword>
<evidence type="ECO:0000313" key="9">
    <source>
        <dbReference type="EMBL" id="MEN3322739.1"/>
    </source>
</evidence>
<keyword evidence="7" id="KW-0472">Membrane</keyword>
<feature type="transmembrane region" description="Helical" evidence="7">
    <location>
        <begin position="128"/>
        <end position="145"/>
    </location>
</feature>
<dbReference type="Proteomes" id="UP001416393">
    <property type="component" value="Unassembled WGS sequence"/>
</dbReference>
<dbReference type="RefSeq" id="WP_346240286.1">
    <property type="nucleotide sequence ID" value="NZ_JAZHYP010000001.1"/>
</dbReference>
<evidence type="ECO:0000256" key="7">
    <source>
        <dbReference type="SAM" id="Phobius"/>
    </source>
</evidence>
<dbReference type="InterPro" id="IPR032858">
    <property type="entry name" value="CcoP_N"/>
</dbReference>
<dbReference type="InterPro" id="IPR036909">
    <property type="entry name" value="Cyt_c-like_dom_sf"/>
</dbReference>
<dbReference type="Pfam" id="PF00034">
    <property type="entry name" value="Cytochrom_C"/>
    <property type="match status" value="1"/>
</dbReference>
<evidence type="ECO:0000256" key="1">
    <source>
        <dbReference type="ARBA" id="ARBA00022617"/>
    </source>
</evidence>
<dbReference type="PANTHER" id="PTHR33751:SF1">
    <property type="entry name" value="CBB3-TYPE CYTOCHROME C OXIDASE SUBUNIT FIXP"/>
    <property type="match status" value="1"/>
</dbReference>
<evidence type="ECO:0000256" key="5">
    <source>
        <dbReference type="SAM" id="Coils"/>
    </source>
</evidence>
<keyword evidence="7" id="KW-0812">Transmembrane</keyword>
<evidence type="ECO:0000256" key="6">
    <source>
        <dbReference type="SAM" id="MobiDB-lite"/>
    </source>
</evidence>
<dbReference type="InterPro" id="IPR050597">
    <property type="entry name" value="Cytochrome_c_Oxidase_Subunit"/>
</dbReference>
<feature type="compositionally biased region" description="Basic and acidic residues" evidence="6">
    <location>
        <begin position="297"/>
        <end position="309"/>
    </location>
</feature>
<keyword evidence="5" id="KW-0175">Coiled coil</keyword>
<accession>A0ABV0AB75</accession>
<dbReference type="InterPro" id="IPR009056">
    <property type="entry name" value="Cyt_c-like_dom"/>
</dbReference>
<evidence type="ECO:0000259" key="8">
    <source>
        <dbReference type="PROSITE" id="PS51007"/>
    </source>
</evidence>
<organism evidence="9 10">
    <name type="scientific">Mariniflexile soesokkakense</name>
    <dbReference type="NCBI Taxonomy" id="1343160"/>
    <lineage>
        <taxon>Bacteria</taxon>
        <taxon>Pseudomonadati</taxon>
        <taxon>Bacteroidota</taxon>
        <taxon>Flavobacteriia</taxon>
        <taxon>Flavobacteriales</taxon>
        <taxon>Flavobacteriaceae</taxon>
        <taxon>Mariniflexile</taxon>
    </lineage>
</organism>
<feature type="transmembrane region" description="Helical" evidence="7">
    <location>
        <begin position="6"/>
        <end position="26"/>
    </location>
</feature>
<dbReference type="Gene3D" id="1.10.760.10">
    <property type="entry name" value="Cytochrome c-like domain"/>
    <property type="match status" value="1"/>
</dbReference>
<feature type="coiled-coil region" evidence="5">
    <location>
        <begin position="156"/>
        <end position="183"/>
    </location>
</feature>
<evidence type="ECO:0000256" key="2">
    <source>
        <dbReference type="ARBA" id="ARBA00022723"/>
    </source>
</evidence>
<protein>
    <submittedName>
        <fullName evidence="9">Cbb3-type cytochrome c oxidase N-terminal domain-containing protein</fullName>
    </submittedName>
</protein>
<dbReference type="Gene3D" id="6.10.280.130">
    <property type="match status" value="1"/>
</dbReference>
<keyword evidence="3 4" id="KW-0408">Iron</keyword>
<dbReference type="SUPFAM" id="SSF46626">
    <property type="entry name" value="Cytochrome c"/>
    <property type="match status" value="1"/>
</dbReference>
<feature type="transmembrane region" description="Helical" evidence="7">
    <location>
        <begin position="38"/>
        <end position="61"/>
    </location>
</feature>
<reference evidence="9 10" key="1">
    <citation type="submission" date="2024-01" db="EMBL/GenBank/DDBJ databases">
        <title>Mariniflexile litorale sp. nov., isolated from the shallow sediments of the Sea of Japan.</title>
        <authorList>
            <person name="Romanenko L."/>
            <person name="Bystritskaya E."/>
            <person name="Isaeva M."/>
        </authorList>
    </citation>
    <scope>NUCLEOTIDE SEQUENCE [LARGE SCALE GENOMIC DNA]</scope>
    <source>
        <strain evidence="9 10">KCTC 32427</strain>
    </source>
</reference>
<dbReference type="PROSITE" id="PS51007">
    <property type="entry name" value="CYTC"/>
    <property type="match status" value="1"/>
</dbReference>
<feature type="region of interest" description="Disordered" evidence="6">
    <location>
        <begin position="276"/>
        <end position="309"/>
    </location>
</feature>
<feature type="domain" description="Cytochrome c" evidence="8">
    <location>
        <begin position="193"/>
        <end position="273"/>
    </location>
</feature>
<dbReference type="Pfam" id="PF14715">
    <property type="entry name" value="FixP_N"/>
    <property type="match status" value="1"/>
</dbReference>
<evidence type="ECO:0000256" key="4">
    <source>
        <dbReference type="PROSITE-ProRule" id="PRU00433"/>
    </source>
</evidence>
<evidence type="ECO:0000313" key="10">
    <source>
        <dbReference type="Proteomes" id="UP001416393"/>
    </source>
</evidence>
<gene>
    <name evidence="9" type="ORF">VP395_03305</name>
</gene>
<dbReference type="EMBL" id="JAZHYP010000001">
    <property type="protein sequence ID" value="MEN3322739.1"/>
    <property type="molecule type" value="Genomic_DNA"/>
</dbReference>
<proteinExistence type="predicted"/>
<name>A0ABV0AB75_9FLAO</name>
<keyword evidence="7" id="KW-1133">Transmembrane helix</keyword>
<keyword evidence="1 4" id="KW-0349">Heme</keyword>